<keyword evidence="16" id="KW-1185">Reference proteome</keyword>
<dbReference type="PANTHER" id="PTHR13453:SF1">
    <property type="entry name" value="KAT8 REGULATORY NSL COMPLEX SUBUNIT 2"/>
    <property type="match status" value="1"/>
</dbReference>
<evidence type="ECO:0000313" key="17">
    <source>
        <dbReference type="RefSeq" id="XP_026742312.1"/>
    </source>
</evidence>
<feature type="domain" description="KANL2-like probable zinc-finger" evidence="15">
    <location>
        <begin position="94"/>
        <end position="158"/>
    </location>
</feature>
<evidence type="ECO:0000256" key="4">
    <source>
        <dbReference type="ARBA" id="ARBA00022499"/>
    </source>
</evidence>
<keyword evidence="6" id="KW-0832">Ubl conjugation</keyword>
<feature type="compositionally biased region" description="Basic and acidic residues" evidence="14">
    <location>
        <begin position="473"/>
        <end position="500"/>
    </location>
</feature>
<organism evidence="16 17">
    <name type="scientific">Trichoplusia ni</name>
    <name type="common">Cabbage looper</name>
    <dbReference type="NCBI Taxonomy" id="7111"/>
    <lineage>
        <taxon>Eukaryota</taxon>
        <taxon>Metazoa</taxon>
        <taxon>Ecdysozoa</taxon>
        <taxon>Arthropoda</taxon>
        <taxon>Hexapoda</taxon>
        <taxon>Insecta</taxon>
        <taxon>Pterygota</taxon>
        <taxon>Neoptera</taxon>
        <taxon>Endopterygota</taxon>
        <taxon>Lepidoptera</taxon>
        <taxon>Glossata</taxon>
        <taxon>Ditrysia</taxon>
        <taxon>Noctuoidea</taxon>
        <taxon>Noctuidae</taxon>
        <taxon>Plusiinae</taxon>
        <taxon>Trichoplusia</taxon>
    </lineage>
</organism>
<comment type="subunit">
    <text evidence="13">Component of the NSL complex at least composed of KAT8/MOF, KANSL1, KANSL2, KANSL3, MCRS1, PHF20, OGT1/OGT, WDR5 and HCFC1.</text>
</comment>
<dbReference type="AlphaFoldDB" id="A0A7E5WPP2"/>
<evidence type="ECO:0000313" key="16">
    <source>
        <dbReference type="Proteomes" id="UP000322000"/>
    </source>
</evidence>
<evidence type="ECO:0000256" key="11">
    <source>
        <dbReference type="ARBA" id="ARBA00033378"/>
    </source>
</evidence>
<dbReference type="Proteomes" id="UP000322000">
    <property type="component" value="Chromosome 21"/>
</dbReference>
<dbReference type="Pfam" id="PF13891">
    <property type="entry name" value="zf-C3HC3H_KANSL2"/>
    <property type="match status" value="2"/>
</dbReference>
<evidence type="ECO:0000256" key="5">
    <source>
        <dbReference type="ARBA" id="ARBA00022553"/>
    </source>
</evidence>
<keyword evidence="8" id="KW-0496">Mitochondrion</keyword>
<gene>
    <name evidence="17" type="primary">LOC113504278</name>
</gene>
<feature type="domain" description="KANL2-like probable zinc-finger" evidence="15">
    <location>
        <begin position="400"/>
        <end position="463"/>
    </location>
</feature>
<evidence type="ECO:0000256" key="6">
    <source>
        <dbReference type="ARBA" id="ARBA00022843"/>
    </source>
</evidence>
<keyword evidence="4" id="KW-1017">Isopeptide bond</keyword>
<protein>
    <recommendedName>
        <fullName evidence="3">KAT8 regulatory NSL complex subunit 2</fullName>
    </recommendedName>
    <alternativeName>
        <fullName evidence="11">NSL complex protein NSL2</fullName>
    </alternativeName>
    <alternativeName>
        <fullName evidence="10">Non-specific lethal 2 homolog</fullName>
    </alternativeName>
</protein>
<evidence type="ECO:0000256" key="9">
    <source>
        <dbReference type="ARBA" id="ARBA00023242"/>
    </source>
</evidence>
<feature type="region of interest" description="Disordered" evidence="14">
    <location>
        <begin position="473"/>
        <end position="512"/>
    </location>
</feature>
<dbReference type="GO" id="GO:0005634">
    <property type="term" value="C:nucleus"/>
    <property type="evidence" value="ECO:0007669"/>
    <property type="project" value="UniProtKB-SubCell"/>
</dbReference>
<dbReference type="KEGG" id="tnl:113504278"/>
<evidence type="ECO:0000256" key="14">
    <source>
        <dbReference type="SAM" id="MobiDB-lite"/>
    </source>
</evidence>
<dbReference type="PANTHER" id="PTHR13453">
    <property type="entry name" value="KAT8 REGULATORY NSL COMPLEX SUBUNIT 2"/>
    <property type="match status" value="1"/>
</dbReference>
<evidence type="ECO:0000256" key="7">
    <source>
        <dbReference type="ARBA" id="ARBA00022853"/>
    </source>
</evidence>
<dbReference type="InParanoid" id="A0A7E5WPP2"/>
<comment type="function">
    <text evidence="12">Non-catalytic component of the NSL histone acetyltransferase complex, a multiprotein complex that mediates histone H4 acetylation at 'Lys-5'- and 'Lys-8' (H4K5ac and H4K8ac) at transcription start sites and promotes transcription initiation. Required for NSL complex stability and for transcription of intraciliary transport genes in both ciliated and non-ciliated cells by regulating histone H4 acetylation at 'Lys-5'- and 'Lys-12' (H4K5ac and H4K12ac). This is necessary for cilium assembly in ciliated cells and for organization of the microtubule cytoskeleton in non-ciliated cells. Required within the NSL complex to maintain nuclear architecture stability by promoting KAT8-mediated acetylation of lamin LMNA.</text>
</comment>
<dbReference type="FunCoup" id="A0A7E5WPP2">
    <property type="interactions" value="2168"/>
</dbReference>
<evidence type="ECO:0000259" key="15">
    <source>
        <dbReference type="Pfam" id="PF13891"/>
    </source>
</evidence>
<dbReference type="CTD" id="43529"/>
<reference evidence="17" key="1">
    <citation type="submission" date="2025-08" db="UniProtKB">
        <authorList>
            <consortium name="RefSeq"/>
        </authorList>
    </citation>
    <scope>IDENTIFICATION</scope>
</reference>
<keyword evidence="9" id="KW-0539">Nucleus</keyword>
<keyword evidence="5" id="KW-0597">Phosphoprotein</keyword>
<dbReference type="InterPro" id="IPR025927">
    <property type="entry name" value="Znf_KANL2-like"/>
</dbReference>
<evidence type="ECO:0000256" key="8">
    <source>
        <dbReference type="ARBA" id="ARBA00023128"/>
    </source>
</evidence>
<dbReference type="OrthoDB" id="677315at2759"/>
<feature type="compositionally biased region" description="Acidic residues" evidence="14">
    <location>
        <begin position="501"/>
        <end position="512"/>
    </location>
</feature>
<dbReference type="GO" id="GO:0044545">
    <property type="term" value="C:NSL complex"/>
    <property type="evidence" value="ECO:0007669"/>
    <property type="project" value="TreeGrafter"/>
</dbReference>
<keyword evidence="7" id="KW-0156">Chromatin regulator</keyword>
<dbReference type="InterPro" id="IPR026316">
    <property type="entry name" value="NSL2"/>
</dbReference>
<evidence type="ECO:0000256" key="10">
    <source>
        <dbReference type="ARBA" id="ARBA00032947"/>
    </source>
</evidence>
<sequence length="512" mass="57238">MFSFRSENSNQLHAHNIRITELNPSSSAMSQPPRNVIHLPKVRMLSRGGRISSGLRITNVKSIRPPDPDAVKKQEEDKLRAQLQKEIVSRSRACAYKSYECSLPVVSGRQYCYRHITKDPTAPYRQCAHSYSNGERCPMPAPDDNRDHRDLGLCFEHARAAQHARQRAAAPPPPVRTTETLLNELQHYVKPERPRTTSCASSVSVVSDPAEQEPVTPEAVDPFKQIDATEVNSAYYTSMMEYASCSDSDGESVTLGPGGDCRAAEHEDLSDAEDAPCEELPLWKAGVYTAEEAVTEAKTCLRLLQSAYLRQMDRFRVLLQTAKLKHNRDLKAEKEQYCSINTQAHSGPLTLRERRQLRKLRAYASYHKKFGVEAVLARKVHHKRALLSGGRAARAPPGRCSFAEGGVRCALLVLPAARHCQRHILHDPQQVLFAACGDSRGPWSCREPQPRLPLPSAACRYHTDPPLMTVFTLKKDDTDSDTDSHSTSDESHMDEVHSGDQEPEPVMETAFD</sequence>
<dbReference type="RefSeq" id="XP_026742312.1">
    <property type="nucleotide sequence ID" value="XM_026886511.1"/>
</dbReference>
<accession>A0A7E5WPP2</accession>
<name>A0A7E5WPP2_TRINI</name>
<dbReference type="GO" id="GO:0005739">
    <property type="term" value="C:mitochondrion"/>
    <property type="evidence" value="ECO:0007669"/>
    <property type="project" value="UniProtKB-SubCell"/>
</dbReference>
<proteinExistence type="predicted"/>
<dbReference type="GO" id="GO:0006325">
    <property type="term" value="P:chromatin organization"/>
    <property type="evidence" value="ECO:0007669"/>
    <property type="project" value="UniProtKB-KW"/>
</dbReference>
<dbReference type="GeneID" id="113504278"/>
<comment type="subcellular location">
    <subcellularLocation>
        <location evidence="2">Mitochondrion</location>
    </subcellularLocation>
    <subcellularLocation>
        <location evidence="1">Nucleus</location>
    </subcellularLocation>
</comment>
<evidence type="ECO:0000256" key="12">
    <source>
        <dbReference type="ARBA" id="ARBA00093359"/>
    </source>
</evidence>
<evidence type="ECO:0000256" key="3">
    <source>
        <dbReference type="ARBA" id="ARBA00015508"/>
    </source>
</evidence>
<evidence type="ECO:0000256" key="2">
    <source>
        <dbReference type="ARBA" id="ARBA00004173"/>
    </source>
</evidence>
<evidence type="ECO:0000256" key="1">
    <source>
        <dbReference type="ARBA" id="ARBA00004123"/>
    </source>
</evidence>
<evidence type="ECO:0000256" key="13">
    <source>
        <dbReference type="ARBA" id="ARBA00093543"/>
    </source>
</evidence>